<dbReference type="InterPro" id="IPR028098">
    <property type="entry name" value="Glyco_trans_4-like_N"/>
</dbReference>
<dbReference type="PANTHER" id="PTHR12526:SF638">
    <property type="entry name" value="SPORE COAT PROTEIN SA"/>
    <property type="match status" value="1"/>
</dbReference>
<accession>A0ABQ6A8D3</accession>
<evidence type="ECO:0000259" key="1">
    <source>
        <dbReference type="Pfam" id="PF13477"/>
    </source>
</evidence>
<protein>
    <submittedName>
        <fullName evidence="2">Glycosyl transferase family 1</fullName>
    </submittedName>
</protein>
<dbReference type="Gene3D" id="3.40.50.2000">
    <property type="entry name" value="Glycogen Phosphorylase B"/>
    <property type="match status" value="2"/>
</dbReference>
<dbReference type="Proteomes" id="UP001156641">
    <property type="component" value="Unassembled WGS sequence"/>
</dbReference>
<evidence type="ECO:0000313" key="3">
    <source>
        <dbReference type="Proteomes" id="UP001156641"/>
    </source>
</evidence>
<dbReference type="EMBL" id="BSOS01000073">
    <property type="protein sequence ID" value="GLR67913.1"/>
    <property type="molecule type" value="Genomic_DNA"/>
</dbReference>
<evidence type="ECO:0000313" key="2">
    <source>
        <dbReference type="EMBL" id="GLR67913.1"/>
    </source>
</evidence>
<reference evidence="3" key="1">
    <citation type="journal article" date="2019" name="Int. J. Syst. Evol. Microbiol.">
        <title>The Global Catalogue of Microorganisms (GCM) 10K type strain sequencing project: providing services to taxonomists for standard genome sequencing and annotation.</title>
        <authorList>
            <consortium name="The Broad Institute Genomics Platform"/>
            <consortium name="The Broad Institute Genome Sequencing Center for Infectious Disease"/>
            <person name="Wu L."/>
            <person name="Ma J."/>
        </authorList>
    </citation>
    <scope>NUCLEOTIDE SEQUENCE [LARGE SCALE GENOMIC DNA]</scope>
    <source>
        <strain evidence="3">NBRC 112502</strain>
    </source>
</reference>
<organism evidence="2 3">
    <name type="scientific">Acidocella aquatica</name>
    <dbReference type="NCBI Taxonomy" id="1922313"/>
    <lineage>
        <taxon>Bacteria</taxon>
        <taxon>Pseudomonadati</taxon>
        <taxon>Pseudomonadota</taxon>
        <taxon>Alphaproteobacteria</taxon>
        <taxon>Acetobacterales</taxon>
        <taxon>Acidocellaceae</taxon>
        <taxon>Acidocella</taxon>
    </lineage>
</organism>
<proteinExistence type="predicted"/>
<dbReference type="RefSeq" id="WP_284258713.1">
    <property type="nucleotide sequence ID" value="NZ_BSOS01000073.1"/>
</dbReference>
<keyword evidence="3" id="KW-1185">Reference proteome</keyword>
<dbReference type="CDD" id="cd03808">
    <property type="entry name" value="GT4_CapM-like"/>
    <property type="match status" value="1"/>
</dbReference>
<name>A0ABQ6A8D3_9PROT</name>
<keyword evidence="2" id="KW-0808">Transferase</keyword>
<comment type="caution">
    <text evidence="2">The sequence shown here is derived from an EMBL/GenBank/DDBJ whole genome shotgun (WGS) entry which is preliminary data.</text>
</comment>
<feature type="domain" description="Glycosyltransferase subfamily 4-like N-terminal" evidence="1">
    <location>
        <begin position="10"/>
        <end position="145"/>
    </location>
</feature>
<gene>
    <name evidence="2" type="ORF">GCM10010909_25940</name>
</gene>
<dbReference type="PANTHER" id="PTHR12526">
    <property type="entry name" value="GLYCOSYLTRANSFERASE"/>
    <property type="match status" value="1"/>
</dbReference>
<sequence>MNPRAAARTLLFLLTEDWFFASHFLARAQAAQAAGWRVIVLASPSEATARIRAAGIEVIPVDFSRRRLNPLAELRLALQLARLYRQLKPDVVHHIALKPIVIGGLAARLAGVRAIVNAPTGLGFVFSSPKPLAQILRPFVTLALRLTLSPKGAKVIFENPDDLQALTAARMLRPGAAVLIPGAGVNLDEFAPAPEPPGAIRVILIARMIHAKGIATFCEAARLLRGQAEFILVGAPDPGNPDSLTAPQLQAWANEGILTWLGPRSDIAALLGGAHIACQPSTYREGLPKSALEAMAAGRPLVASGIPGLREAVVDGQTGILFPPGDAPALAAALAKLIASPALRARMGAAARSRAAEKFSEPRICAQTLLVYEALISGAPP</sequence>
<dbReference type="Pfam" id="PF13477">
    <property type="entry name" value="Glyco_trans_4_2"/>
    <property type="match status" value="1"/>
</dbReference>
<dbReference type="SUPFAM" id="SSF53756">
    <property type="entry name" value="UDP-Glycosyltransferase/glycogen phosphorylase"/>
    <property type="match status" value="1"/>
</dbReference>
<dbReference type="Pfam" id="PF13692">
    <property type="entry name" value="Glyco_trans_1_4"/>
    <property type="match status" value="1"/>
</dbReference>
<dbReference type="GO" id="GO:0016740">
    <property type="term" value="F:transferase activity"/>
    <property type="evidence" value="ECO:0007669"/>
    <property type="project" value="UniProtKB-KW"/>
</dbReference>